<evidence type="ECO:0000313" key="4">
    <source>
        <dbReference type="Proteomes" id="UP001381174"/>
    </source>
</evidence>
<dbReference type="RefSeq" id="WP_336808338.1">
    <property type="nucleotide sequence ID" value="NZ_JBBBNY010000010.1"/>
</dbReference>
<reference evidence="3 4" key="1">
    <citation type="journal article" date="2014" name="Int. J. Syst. Evol. Microbiol.">
        <title>Fulvimonas yonginensis sp. nov., isolated from greenhouse soil, and emended description of the genus Fulvimonas.</title>
        <authorList>
            <person name="Ahn J.H."/>
            <person name="Kim S.J."/>
            <person name="Weon H.Y."/>
            <person name="Hong S.B."/>
            <person name="Seok S.J."/>
            <person name="Kwon S.W."/>
        </authorList>
    </citation>
    <scope>NUCLEOTIDE SEQUENCE [LARGE SCALE GENOMIC DNA]</scope>
    <source>
        <strain evidence="3 4">KACC 16952</strain>
    </source>
</reference>
<evidence type="ECO:0000259" key="2">
    <source>
        <dbReference type="Pfam" id="PF03865"/>
    </source>
</evidence>
<sequence>MSATLLASLLAMAGAVAVPVRPPLVPAPAPLLVDQGGYRYVVAGNHLLEPADVRSALKRGATPTEAIGALKRAYADRGYFLVAVVAQVQGREVKVNVVQGRLAHVEGPTDLAAYFAGLLGRDDVRHEQVVRRDLLVQAHAATEGLQAKLAFVPAAEPGASTLRIDTTRSAHEHHAGGSLSVGNLGNRYAGHDLAQVQGQLQYGGYTLQVNHARALTGVDADSRGAFYAATGATLTRVTPAGWFQLDGIGTRYRLGVAFAPLDPAGNVSVFGGGATQLLFADEARRWTLSEGLHRVHDRETVFAGAYALRDQRYQVVDLGTQASWQLGGVGGRPASLALALGSKLGGPGGAGGFYNGTGAPTADFHIFTARVSLDQALAKGYGLRLELSGQATPDTLPSYEQWVLGGVNALAAWLPGTLAGDRGFLERLTLEAPVWGIGTWRLRALAFAEQGASRYNEATGNPGRQTLTDAGASLALDLPGPDTHALLAYAHPLTSHIPWETRRRQRAHAFVYLEVGF</sequence>
<keyword evidence="1" id="KW-0732">Signal</keyword>
<gene>
    <name evidence="3" type="ORF">WAT24_13110</name>
</gene>
<feature type="signal peptide" evidence="1">
    <location>
        <begin position="1"/>
        <end position="17"/>
    </location>
</feature>
<dbReference type="Pfam" id="PF03865">
    <property type="entry name" value="ShlB"/>
    <property type="match status" value="1"/>
</dbReference>
<dbReference type="InterPro" id="IPR051544">
    <property type="entry name" value="TPS_OM_transporter"/>
</dbReference>
<dbReference type="Gene3D" id="2.40.160.50">
    <property type="entry name" value="membrane protein fhac: a member of the omp85/tpsb transporter family"/>
    <property type="match status" value="1"/>
</dbReference>
<comment type="caution">
    <text evidence="3">The sequence shown here is derived from an EMBL/GenBank/DDBJ whole genome shotgun (WGS) entry which is preliminary data.</text>
</comment>
<evidence type="ECO:0000256" key="1">
    <source>
        <dbReference type="SAM" id="SignalP"/>
    </source>
</evidence>
<keyword evidence="4" id="KW-1185">Reference proteome</keyword>
<proteinExistence type="predicted"/>
<feature type="domain" description="Haemolysin activator HlyB C-terminal" evidence="2">
    <location>
        <begin position="265"/>
        <end position="472"/>
    </location>
</feature>
<dbReference type="Proteomes" id="UP001381174">
    <property type="component" value="Unassembled WGS sequence"/>
</dbReference>
<protein>
    <submittedName>
        <fullName evidence="3">ShlB/FhaC/HecB family hemolysin secretion/activation protein</fullName>
    </submittedName>
</protein>
<feature type="chain" id="PRO_5045137564" evidence="1">
    <location>
        <begin position="18"/>
        <end position="517"/>
    </location>
</feature>
<organism evidence="3 4">
    <name type="scientific">Fulvimonas yonginensis</name>
    <dbReference type="NCBI Taxonomy" id="1495200"/>
    <lineage>
        <taxon>Bacteria</taxon>
        <taxon>Pseudomonadati</taxon>
        <taxon>Pseudomonadota</taxon>
        <taxon>Gammaproteobacteria</taxon>
        <taxon>Lysobacterales</taxon>
        <taxon>Rhodanobacteraceae</taxon>
        <taxon>Fulvimonas</taxon>
    </lineage>
</organism>
<dbReference type="InterPro" id="IPR005565">
    <property type="entry name" value="Hemolysn_activator_HlyB_C"/>
</dbReference>
<dbReference type="EMBL" id="JBBBNY010000010">
    <property type="protein sequence ID" value="MEI7037702.1"/>
    <property type="molecule type" value="Genomic_DNA"/>
</dbReference>
<evidence type="ECO:0000313" key="3">
    <source>
        <dbReference type="EMBL" id="MEI7037702.1"/>
    </source>
</evidence>
<name>A0ABU8JDQ6_9GAMM</name>
<dbReference type="PANTHER" id="PTHR34597">
    <property type="entry name" value="SLR1661 PROTEIN"/>
    <property type="match status" value="1"/>
</dbReference>
<accession>A0ABU8JDQ6</accession>
<dbReference type="PANTHER" id="PTHR34597:SF1">
    <property type="entry name" value="HEME_HEMOPEXIN TRANSPORTER PROTEIN HUXB"/>
    <property type="match status" value="1"/>
</dbReference>